<protein>
    <submittedName>
        <fullName evidence="2">Uncharacterized protein</fullName>
    </submittedName>
</protein>
<dbReference type="KEGG" id="eiv:EIN_327250"/>
<dbReference type="Proteomes" id="UP000014680">
    <property type="component" value="Unassembled WGS sequence"/>
</dbReference>
<keyword evidence="1" id="KW-0472">Membrane</keyword>
<dbReference type="OrthoDB" id="30463at2759"/>
<sequence length="248" mass="29085">MNTKTPEQLNDIISLAFFEPQSGDHVETKLLRIFNFLKEMKKNPPESYMDFMRLQLNLWPALVCFFVAVFTFTLVFISFKRWRIIPSLLCLSAMFFCQSLTRLFVLPLPLLDLVQLGVVFMSGLFLLAFFFFNVKLNIFGYIACLILNNLYQMAYSFFDTNAVLLLPYVVIAVFSLFNPPSHSKTFRYVSLCYILLQFFIMFKDVLAIDLSVFYYAFHVPLIFYVWSNVGKKTLQLKQQENKEKLKNS</sequence>
<keyword evidence="1" id="KW-1133">Transmembrane helix</keyword>
<evidence type="ECO:0000256" key="1">
    <source>
        <dbReference type="SAM" id="Phobius"/>
    </source>
</evidence>
<organism evidence="2 3">
    <name type="scientific">Entamoeba invadens IP1</name>
    <dbReference type="NCBI Taxonomy" id="370355"/>
    <lineage>
        <taxon>Eukaryota</taxon>
        <taxon>Amoebozoa</taxon>
        <taxon>Evosea</taxon>
        <taxon>Archamoebae</taxon>
        <taxon>Mastigamoebida</taxon>
        <taxon>Entamoebidae</taxon>
        <taxon>Entamoeba</taxon>
    </lineage>
</organism>
<dbReference type="EMBL" id="KB207015">
    <property type="protein sequence ID" value="ELP86078.1"/>
    <property type="molecule type" value="Genomic_DNA"/>
</dbReference>
<evidence type="ECO:0000313" key="2">
    <source>
        <dbReference type="EMBL" id="ELP86078.1"/>
    </source>
</evidence>
<feature type="transmembrane region" description="Helical" evidence="1">
    <location>
        <begin position="58"/>
        <end position="77"/>
    </location>
</feature>
<evidence type="ECO:0000313" key="3">
    <source>
        <dbReference type="Proteomes" id="UP000014680"/>
    </source>
</evidence>
<proteinExistence type="predicted"/>
<dbReference type="RefSeq" id="XP_004185424.1">
    <property type="nucleotide sequence ID" value="XM_004185376.1"/>
</dbReference>
<reference evidence="2 3" key="1">
    <citation type="submission" date="2012-10" db="EMBL/GenBank/DDBJ databases">
        <authorList>
            <person name="Zafar N."/>
            <person name="Inman J."/>
            <person name="Hall N."/>
            <person name="Lorenzi H."/>
            <person name="Caler E."/>
        </authorList>
    </citation>
    <scope>NUCLEOTIDE SEQUENCE [LARGE SCALE GENOMIC DNA]</scope>
    <source>
        <strain evidence="2 3">IP1</strain>
    </source>
</reference>
<keyword evidence="1" id="KW-0812">Transmembrane</keyword>
<feature type="transmembrane region" description="Helical" evidence="1">
    <location>
        <begin position="164"/>
        <end position="181"/>
    </location>
</feature>
<accession>A0A0A1U0J1</accession>
<gene>
    <name evidence="2" type="ORF">EIN_327250</name>
</gene>
<dbReference type="GeneID" id="14885052"/>
<feature type="transmembrane region" description="Helical" evidence="1">
    <location>
        <begin position="212"/>
        <end position="229"/>
    </location>
</feature>
<keyword evidence="3" id="KW-1185">Reference proteome</keyword>
<name>A0A0A1U0J1_ENTIV</name>
<feature type="transmembrane region" description="Helical" evidence="1">
    <location>
        <begin position="84"/>
        <end position="101"/>
    </location>
</feature>
<dbReference type="OMA" id="NIFQMIY"/>
<dbReference type="AlphaFoldDB" id="A0A0A1U0J1"/>
<dbReference type="VEuPathDB" id="AmoebaDB:EIN_327250"/>